<dbReference type="EMBL" id="GBRH01263098">
    <property type="protein sequence ID" value="JAD34797.1"/>
    <property type="molecule type" value="Transcribed_RNA"/>
</dbReference>
<protein>
    <submittedName>
        <fullName evidence="1">Uncharacterized protein</fullName>
    </submittedName>
</protein>
<organism evidence="1">
    <name type="scientific">Arundo donax</name>
    <name type="common">Giant reed</name>
    <name type="synonym">Donax arundinaceus</name>
    <dbReference type="NCBI Taxonomy" id="35708"/>
    <lineage>
        <taxon>Eukaryota</taxon>
        <taxon>Viridiplantae</taxon>
        <taxon>Streptophyta</taxon>
        <taxon>Embryophyta</taxon>
        <taxon>Tracheophyta</taxon>
        <taxon>Spermatophyta</taxon>
        <taxon>Magnoliopsida</taxon>
        <taxon>Liliopsida</taxon>
        <taxon>Poales</taxon>
        <taxon>Poaceae</taxon>
        <taxon>PACMAD clade</taxon>
        <taxon>Arundinoideae</taxon>
        <taxon>Arundineae</taxon>
        <taxon>Arundo</taxon>
    </lineage>
</organism>
<evidence type="ECO:0000313" key="1">
    <source>
        <dbReference type="EMBL" id="JAD34797.1"/>
    </source>
</evidence>
<proteinExistence type="predicted"/>
<name>A0A0A8ZIU3_ARUDO</name>
<reference evidence="1" key="1">
    <citation type="submission" date="2014-09" db="EMBL/GenBank/DDBJ databases">
        <authorList>
            <person name="Magalhaes I.L.F."/>
            <person name="Oliveira U."/>
            <person name="Santos F.R."/>
            <person name="Vidigal T.H.D.A."/>
            <person name="Brescovit A.D."/>
            <person name="Santos A.J."/>
        </authorList>
    </citation>
    <scope>NUCLEOTIDE SEQUENCE</scope>
    <source>
        <tissue evidence="1">Shoot tissue taken approximately 20 cm above the soil surface</tissue>
    </source>
</reference>
<sequence>MQVGPRLTKFPGALGGGQVLS</sequence>
<accession>A0A0A8ZIU3</accession>
<reference evidence="1" key="2">
    <citation type="journal article" date="2015" name="Data Brief">
        <title>Shoot transcriptome of the giant reed, Arundo donax.</title>
        <authorList>
            <person name="Barrero R.A."/>
            <person name="Guerrero F.D."/>
            <person name="Moolhuijzen P."/>
            <person name="Goolsby J.A."/>
            <person name="Tidwell J."/>
            <person name="Bellgard S.E."/>
            <person name="Bellgard M.I."/>
        </authorList>
    </citation>
    <scope>NUCLEOTIDE SEQUENCE</scope>
    <source>
        <tissue evidence="1">Shoot tissue taken approximately 20 cm above the soil surface</tissue>
    </source>
</reference>
<dbReference type="AlphaFoldDB" id="A0A0A8ZIU3"/>